<dbReference type="Proteomes" id="UP000091857">
    <property type="component" value="Chromosome 3"/>
</dbReference>
<proteinExistence type="predicted"/>
<keyword evidence="2" id="KW-1185">Reference proteome</keyword>
<accession>A0ACB7HXS1</accession>
<evidence type="ECO:0000313" key="1">
    <source>
        <dbReference type="EMBL" id="KAG8657327.1"/>
    </source>
</evidence>
<evidence type="ECO:0000313" key="2">
    <source>
        <dbReference type="Proteomes" id="UP000091857"/>
    </source>
</evidence>
<protein>
    <submittedName>
        <fullName evidence="1">Uncharacterized protein</fullName>
    </submittedName>
</protein>
<gene>
    <name evidence="1" type="ORF">MANES_03G062600v8</name>
</gene>
<dbReference type="EMBL" id="CM004389">
    <property type="protein sequence ID" value="KAG8657327.1"/>
    <property type="molecule type" value="Genomic_DNA"/>
</dbReference>
<sequence length="668" mass="72485">MPSAPSGSPLLLPPGEHNINPPPLPSQSLADKASPPPPLSQITLFESSLPSSTTTAVGVELPPAHSVRPVAIAPLAFPEPVGAPIVSVTAPTPKATSIHTVPMKRRRRSVTSPPAASPSHPSTALSPLSTPLKPTAIAPSQPPSVRSRPPTIMPPPARPNRPPPSAFPLLPPSPPSSSMRSPPLLSLPLLNGSLPWSPKESHLSMGLIDGCVIGGVLLFLLLTLICICNKNRRGRKDFIQDEEHNYRTPSLETKDNSLSVQLVETFSQPPLSIGSRGSLSMYSGSEYPLLINNPCFSLGLSSGSFTYDELVAATDGFSETNLIGEGGFGYVHKGYIRNGQEVAIKQLKDGSRQGEREFRAEVEIISRAHHKHLVSVIGYCIAGTKRLIVYEFVPNNTLEFHLHGIGQPVLEWATRLKIAIGSAKGLAYLHEDCNPSIVHRDIKAANILLDHKFEAKVSDFGLARSFTDRTIINHISTQVVGTFGYLAPEYASCGRVTEKSDVYSYGIVLLELITGRPPISNINPLKREALVSWARPLLNQSLEYCNFEALVDPRLENNYNTCEMASMVACAAACVRHSSWLRPRMSQIVRALEGDISAMDVYEGTRPGHSTFYGSTTASIYDKFPYNQDIKKRNMELTTWWCGTSGYSGSTSEYGLNPSRSSSDTSSR</sequence>
<name>A0ACB7HXS1_MANES</name>
<reference evidence="2" key="1">
    <citation type="journal article" date="2016" name="Nat. Biotechnol.">
        <title>Sequencing wild and cultivated cassava and related species reveals extensive interspecific hybridization and genetic diversity.</title>
        <authorList>
            <person name="Bredeson J.V."/>
            <person name="Lyons J.B."/>
            <person name="Prochnik S.E."/>
            <person name="Wu G.A."/>
            <person name="Ha C.M."/>
            <person name="Edsinger-Gonzales E."/>
            <person name="Grimwood J."/>
            <person name="Schmutz J."/>
            <person name="Rabbi I.Y."/>
            <person name="Egesi C."/>
            <person name="Nauluvula P."/>
            <person name="Lebot V."/>
            <person name="Ndunguru J."/>
            <person name="Mkamilo G."/>
            <person name="Bart R.S."/>
            <person name="Setter T.L."/>
            <person name="Gleadow R.M."/>
            <person name="Kulakow P."/>
            <person name="Ferguson M.E."/>
            <person name="Rounsley S."/>
            <person name="Rokhsar D.S."/>
        </authorList>
    </citation>
    <scope>NUCLEOTIDE SEQUENCE [LARGE SCALE GENOMIC DNA]</scope>
    <source>
        <strain evidence="2">cv. AM560-2</strain>
    </source>
</reference>
<organism evidence="1 2">
    <name type="scientific">Manihot esculenta</name>
    <name type="common">Cassava</name>
    <name type="synonym">Jatropha manihot</name>
    <dbReference type="NCBI Taxonomy" id="3983"/>
    <lineage>
        <taxon>Eukaryota</taxon>
        <taxon>Viridiplantae</taxon>
        <taxon>Streptophyta</taxon>
        <taxon>Embryophyta</taxon>
        <taxon>Tracheophyta</taxon>
        <taxon>Spermatophyta</taxon>
        <taxon>Magnoliopsida</taxon>
        <taxon>eudicotyledons</taxon>
        <taxon>Gunneridae</taxon>
        <taxon>Pentapetalae</taxon>
        <taxon>rosids</taxon>
        <taxon>fabids</taxon>
        <taxon>Malpighiales</taxon>
        <taxon>Euphorbiaceae</taxon>
        <taxon>Crotonoideae</taxon>
        <taxon>Manihoteae</taxon>
        <taxon>Manihot</taxon>
    </lineage>
</organism>
<comment type="caution">
    <text evidence="1">The sequence shown here is derived from an EMBL/GenBank/DDBJ whole genome shotgun (WGS) entry which is preliminary data.</text>
</comment>